<feature type="binding site" evidence="9">
    <location>
        <begin position="133"/>
        <end position="135"/>
    </location>
    <ligand>
        <name>2-[(2R,5Z)-2-carboxy-4-methylthiazol-5(2H)-ylidene]ethyl phosphate</name>
        <dbReference type="ChEBI" id="CHEBI:62899"/>
    </ligand>
</feature>
<dbReference type="Gene3D" id="3.20.20.70">
    <property type="entry name" value="Aldolase class I"/>
    <property type="match status" value="1"/>
</dbReference>
<dbReference type="Pfam" id="PF02581">
    <property type="entry name" value="TMP-TENI"/>
    <property type="match status" value="1"/>
</dbReference>
<comment type="pathway">
    <text evidence="1 9 11">Cofactor biosynthesis; thiamine diphosphate biosynthesis; thiamine phosphate from 4-amino-2-methyl-5-diphosphomethylpyrimidine and 4-methyl-5-(2-phosphoethyl)-thiazole: step 1/1.</text>
</comment>
<evidence type="ECO:0000313" key="13">
    <source>
        <dbReference type="EMBL" id="SFJ74315.1"/>
    </source>
</evidence>
<evidence type="ECO:0000256" key="9">
    <source>
        <dbReference type="HAMAP-Rule" id="MF_00097"/>
    </source>
</evidence>
<evidence type="ECO:0000313" key="14">
    <source>
        <dbReference type="Proteomes" id="UP000183299"/>
    </source>
</evidence>
<evidence type="ECO:0000256" key="10">
    <source>
        <dbReference type="RuleBase" id="RU003826"/>
    </source>
</evidence>
<dbReference type="CDD" id="cd00564">
    <property type="entry name" value="TMP_TenI"/>
    <property type="match status" value="1"/>
</dbReference>
<dbReference type="RefSeq" id="WP_066601101.1">
    <property type="nucleotide sequence ID" value="NZ_FORY01000009.1"/>
</dbReference>
<dbReference type="Proteomes" id="UP000183299">
    <property type="component" value="Unassembled WGS sequence"/>
</dbReference>
<evidence type="ECO:0000256" key="3">
    <source>
        <dbReference type="ARBA" id="ARBA00022723"/>
    </source>
</evidence>
<keyword evidence="3 9" id="KW-0479">Metal-binding</keyword>
<keyword evidence="5 9" id="KW-0784">Thiamine biosynthesis</keyword>
<feature type="binding site" evidence="9">
    <location>
        <begin position="37"/>
        <end position="41"/>
    </location>
    <ligand>
        <name>4-amino-2-methyl-5-(diphosphooxymethyl)pyrimidine</name>
        <dbReference type="ChEBI" id="CHEBI:57841"/>
    </ligand>
</feature>
<evidence type="ECO:0000256" key="2">
    <source>
        <dbReference type="ARBA" id="ARBA00022679"/>
    </source>
</evidence>
<dbReference type="GO" id="GO:0009229">
    <property type="term" value="P:thiamine diphosphate biosynthetic process"/>
    <property type="evidence" value="ECO:0007669"/>
    <property type="project" value="UniProtKB-UniRule"/>
</dbReference>
<feature type="binding site" evidence="9">
    <location>
        <position position="70"/>
    </location>
    <ligand>
        <name>Mg(2+)</name>
        <dbReference type="ChEBI" id="CHEBI:18420"/>
    </ligand>
</feature>
<comment type="catalytic activity">
    <reaction evidence="7 9 10">
        <text>2-(2-carboxy-4-methylthiazol-5-yl)ethyl phosphate + 4-amino-2-methyl-5-(diphosphooxymethyl)pyrimidine + 2 H(+) = thiamine phosphate + CO2 + diphosphate</text>
        <dbReference type="Rhea" id="RHEA:47848"/>
        <dbReference type="ChEBI" id="CHEBI:15378"/>
        <dbReference type="ChEBI" id="CHEBI:16526"/>
        <dbReference type="ChEBI" id="CHEBI:33019"/>
        <dbReference type="ChEBI" id="CHEBI:37575"/>
        <dbReference type="ChEBI" id="CHEBI:57841"/>
        <dbReference type="ChEBI" id="CHEBI:62890"/>
        <dbReference type="EC" id="2.5.1.3"/>
    </reaction>
</comment>
<comment type="cofactor">
    <cofactor evidence="9">
        <name>Mg(2+)</name>
        <dbReference type="ChEBI" id="CHEBI:18420"/>
    </cofactor>
    <text evidence="9">Binds 1 Mg(2+) ion per subunit.</text>
</comment>
<dbReference type="InterPro" id="IPR036206">
    <property type="entry name" value="ThiamineP_synth_sf"/>
</dbReference>
<keyword evidence="4 9" id="KW-0460">Magnesium</keyword>
<evidence type="ECO:0000256" key="8">
    <source>
        <dbReference type="ARBA" id="ARBA00047883"/>
    </source>
</evidence>
<feature type="binding site" evidence="9">
    <location>
        <position position="108"/>
    </location>
    <ligand>
        <name>4-amino-2-methyl-5-(diphosphooxymethyl)pyrimidine</name>
        <dbReference type="ChEBI" id="CHEBI:57841"/>
    </ligand>
</feature>
<dbReference type="PANTHER" id="PTHR20857:SF15">
    <property type="entry name" value="THIAMINE-PHOSPHATE SYNTHASE"/>
    <property type="match status" value="1"/>
</dbReference>
<dbReference type="AlphaFoldDB" id="A0A1I3TU52"/>
<evidence type="ECO:0000256" key="11">
    <source>
        <dbReference type="RuleBase" id="RU004253"/>
    </source>
</evidence>
<organism evidence="13 14">
    <name type="scientific">Celeribacter halophilus</name>
    <dbReference type="NCBI Taxonomy" id="576117"/>
    <lineage>
        <taxon>Bacteria</taxon>
        <taxon>Pseudomonadati</taxon>
        <taxon>Pseudomonadota</taxon>
        <taxon>Alphaproteobacteria</taxon>
        <taxon>Rhodobacterales</taxon>
        <taxon>Roseobacteraceae</taxon>
        <taxon>Celeribacter</taxon>
    </lineage>
</organism>
<proteinExistence type="inferred from homology"/>
<dbReference type="InterPro" id="IPR022998">
    <property type="entry name" value="ThiamineP_synth_TenI"/>
</dbReference>
<dbReference type="InterPro" id="IPR013785">
    <property type="entry name" value="Aldolase_TIM"/>
</dbReference>
<feature type="binding site" evidence="9">
    <location>
        <position position="136"/>
    </location>
    <ligand>
        <name>4-amino-2-methyl-5-(diphosphooxymethyl)pyrimidine</name>
        <dbReference type="ChEBI" id="CHEBI:57841"/>
    </ligand>
</feature>
<comment type="catalytic activity">
    <reaction evidence="8 9 10">
        <text>2-[(2R,5Z)-2-carboxy-4-methylthiazol-5(2H)-ylidene]ethyl phosphate + 4-amino-2-methyl-5-(diphosphooxymethyl)pyrimidine + 2 H(+) = thiamine phosphate + CO2 + diphosphate</text>
        <dbReference type="Rhea" id="RHEA:47844"/>
        <dbReference type="ChEBI" id="CHEBI:15378"/>
        <dbReference type="ChEBI" id="CHEBI:16526"/>
        <dbReference type="ChEBI" id="CHEBI:33019"/>
        <dbReference type="ChEBI" id="CHEBI:37575"/>
        <dbReference type="ChEBI" id="CHEBI:57841"/>
        <dbReference type="ChEBI" id="CHEBI:62899"/>
        <dbReference type="EC" id="2.5.1.3"/>
    </reaction>
</comment>
<dbReference type="SUPFAM" id="SSF51391">
    <property type="entry name" value="Thiamin phosphate synthase"/>
    <property type="match status" value="1"/>
</dbReference>
<keyword evidence="14" id="KW-1185">Reference proteome</keyword>
<dbReference type="NCBIfam" id="TIGR00693">
    <property type="entry name" value="thiE"/>
    <property type="match status" value="1"/>
</dbReference>
<keyword evidence="2 9" id="KW-0808">Transferase</keyword>
<accession>A0A1I3TU52</accession>
<comment type="catalytic activity">
    <reaction evidence="6 9 10">
        <text>4-methyl-5-(2-phosphooxyethyl)-thiazole + 4-amino-2-methyl-5-(diphosphooxymethyl)pyrimidine + H(+) = thiamine phosphate + diphosphate</text>
        <dbReference type="Rhea" id="RHEA:22328"/>
        <dbReference type="ChEBI" id="CHEBI:15378"/>
        <dbReference type="ChEBI" id="CHEBI:33019"/>
        <dbReference type="ChEBI" id="CHEBI:37575"/>
        <dbReference type="ChEBI" id="CHEBI:57841"/>
        <dbReference type="ChEBI" id="CHEBI:58296"/>
        <dbReference type="EC" id="2.5.1.3"/>
    </reaction>
</comment>
<dbReference type="GO" id="GO:0004789">
    <property type="term" value="F:thiamine-phosphate diphosphorylase activity"/>
    <property type="evidence" value="ECO:0007669"/>
    <property type="project" value="UniProtKB-UniRule"/>
</dbReference>
<evidence type="ECO:0000256" key="7">
    <source>
        <dbReference type="ARBA" id="ARBA00047851"/>
    </source>
</evidence>
<feature type="binding site" evidence="9">
    <location>
        <position position="164"/>
    </location>
    <ligand>
        <name>2-[(2R,5Z)-2-carboxy-4-methylthiazol-5(2H)-ylidene]ethyl phosphate</name>
        <dbReference type="ChEBI" id="CHEBI:62899"/>
    </ligand>
</feature>
<evidence type="ECO:0000256" key="5">
    <source>
        <dbReference type="ARBA" id="ARBA00022977"/>
    </source>
</evidence>
<sequence length="207" mass="21564">MTLQNIPPLCFITEAADSPSMLAQCRAAARGGAGWIQLRHKTLPDTEFAALARQIMAEIAPYDAKLLVNDRIDVAIEVGAPGLHIGQGDGDPAEIRRRIGSGMLLGLSVEEAEHIQAVPDGVDYLGVGPIYATGSKPDHAAPIGVKGFAKIASLTPLPCLAIGGVTERDAAAIKRAGGAGLAVISAISRAPDMEVATRTLLNTWREA</sequence>
<evidence type="ECO:0000256" key="6">
    <source>
        <dbReference type="ARBA" id="ARBA00047334"/>
    </source>
</evidence>
<dbReference type="OrthoDB" id="9810880at2"/>
<dbReference type="InterPro" id="IPR034291">
    <property type="entry name" value="TMP_synthase"/>
</dbReference>
<name>A0A1I3TU52_9RHOB</name>
<feature type="binding site" evidence="9">
    <location>
        <position position="89"/>
    </location>
    <ligand>
        <name>Mg(2+)</name>
        <dbReference type="ChEBI" id="CHEBI:18420"/>
    </ligand>
</feature>
<feature type="binding site" evidence="9">
    <location>
        <begin position="184"/>
        <end position="185"/>
    </location>
    <ligand>
        <name>2-[(2R,5Z)-2-carboxy-4-methylthiazol-5(2H)-ylidene]ethyl phosphate</name>
        <dbReference type="ChEBI" id="CHEBI:62899"/>
    </ligand>
</feature>
<dbReference type="STRING" id="576117.SAMN04488138_10985"/>
<reference evidence="13 14" key="1">
    <citation type="submission" date="2016-10" db="EMBL/GenBank/DDBJ databases">
        <authorList>
            <person name="de Groot N.N."/>
        </authorList>
    </citation>
    <scope>NUCLEOTIDE SEQUENCE [LARGE SCALE GENOMIC DNA]</scope>
    <source>
        <strain evidence="13 14">CGMCC 1.8891</strain>
    </source>
</reference>
<feature type="binding site" evidence="9">
    <location>
        <position position="69"/>
    </location>
    <ligand>
        <name>4-amino-2-methyl-5-(diphosphooxymethyl)pyrimidine</name>
        <dbReference type="ChEBI" id="CHEBI:57841"/>
    </ligand>
</feature>
<comment type="function">
    <text evidence="9">Condenses 4-methyl-5-(beta-hydroxyethyl)thiazole monophosphate (THZ-P) and 2-methyl-4-amino-5-hydroxymethyl pyrimidine pyrophosphate (HMP-PP) to form thiamine monophosphate (TMP).</text>
</comment>
<dbReference type="GO" id="GO:0005737">
    <property type="term" value="C:cytoplasm"/>
    <property type="evidence" value="ECO:0007669"/>
    <property type="project" value="TreeGrafter"/>
</dbReference>
<dbReference type="GO" id="GO:0009228">
    <property type="term" value="P:thiamine biosynthetic process"/>
    <property type="evidence" value="ECO:0007669"/>
    <property type="project" value="UniProtKB-KW"/>
</dbReference>
<dbReference type="UniPathway" id="UPA00060">
    <property type="reaction ID" value="UER00141"/>
</dbReference>
<evidence type="ECO:0000259" key="12">
    <source>
        <dbReference type="Pfam" id="PF02581"/>
    </source>
</evidence>
<evidence type="ECO:0000256" key="4">
    <source>
        <dbReference type="ARBA" id="ARBA00022842"/>
    </source>
</evidence>
<dbReference type="HAMAP" id="MF_00097">
    <property type="entry name" value="TMP_synthase"/>
    <property type="match status" value="1"/>
</dbReference>
<dbReference type="EMBL" id="FORY01000009">
    <property type="protein sequence ID" value="SFJ74315.1"/>
    <property type="molecule type" value="Genomic_DNA"/>
</dbReference>
<protein>
    <recommendedName>
        <fullName evidence="9">Thiamine-phosphate synthase</fullName>
        <shortName evidence="9">TP synthase</shortName>
        <shortName evidence="9">TPS</shortName>
        <ecNumber evidence="9">2.5.1.3</ecNumber>
    </recommendedName>
    <alternativeName>
        <fullName evidence="9">Thiamine-phosphate pyrophosphorylase</fullName>
        <shortName evidence="9">TMP pyrophosphorylase</shortName>
        <shortName evidence="9">TMP-PPase</shortName>
    </alternativeName>
</protein>
<dbReference type="GeneID" id="98665634"/>
<dbReference type="PANTHER" id="PTHR20857">
    <property type="entry name" value="THIAMINE-PHOSPHATE PYROPHOSPHORYLASE"/>
    <property type="match status" value="1"/>
</dbReference>
<dbReference type="EC" id="2.5.1.3" evidence="9"/>
<gene>
    <name evidence="9" type="primary">thiE</name>
    <name evidence="13" type="ORF">SAMN04488138_10985</name>
</gene>
<comment type="similarity">
    <text evidence="9 10">Belongs to the thiamine-phosphate synthase family.</text>
</comment>
<dbReference type="GO" id="GO:0000287">
    <property type="term" value="F:magnesium ion binding"/>
    <property type="evidence" value="ECO:0007669"/>
    <property type="project" value="UniProtKB-UniRule"/>
</dbReference>
<evidence type="ECO:0000256" key="1">
    <source>
        <dbReference type="ARBA" id="ARBA00005165"/>
    </source>
</evidence>
<feature type="domain" description="Thiamine phosphate synthase/TenI" evidence="12">
    <location>
        <begin position="9"/>
        <end position="187"/>
    </location>
</feature>